<evidence type="ECO:0000313" key="5">
    <source>
        <dbReference type="Proteomes" id="UP001307889"/>
    </source>
</evidence>
<accession>A0ABN7BEE9</accession>
<gene>
    <name evidence="4" type="ORF">NTJ_15565</name>
</gene>
<dbReference type="PANTHER" id="PTHR33936:SF24">
    <property type="entry name" value="C2H2-TYPE DOMAIN-CONTAINING PROTEIN"/>
    <property type="match status" value="1"/>
</dbReference>
<sequence length="768" mass="88194">MMNVDSEGINCQACGKTFLYHKNLLQHFRAKHGHVPPLRGKGKAESSSYKCDFCDHKTSSKADLDLHRKQHKTAIQPFVCPLCSPSVKFSKQELYDHFKSDHSLQLSEEKMEFPSEGEFLCWKAKIEKDSACNFSLKDKYTTIGSTVRKFHCHRDGVFKSHGENIRHLKMRGSVKVGGHCPASMRVSKFEAGNIAVRYCGTHVGHSTNEIGRMRLSLQEREEVARKIAAGIPFDLILDSVRKSISSSADLERRHLLTTKDLFNIKRDFNLQNNVVRHSNDLTSVESWIEESKQSGDIIRFYKPQGMEMPGYPELHKDVFVLIIMNEAQVEVFSEFAEKGVCMDDTHGLNPYGFLLTTILVFDNLSIGFPSAFMLSNCGTVDVMGVFIKFVREAVGFSVKPKFVMSDMADVFYNAWVLHMQPPEFRLYCSWHVDKSWRKNLTKIKGRETQAEVYKVLRTLLEAQDVRAFEEMMNASVELFLSNEDTADFGHYFNVVYAGKAPRWAYCYRKHAGVNTNMSLERFHGVLKHVYLKGNKPKRLDISLHALMRYLRDKLFDRVIHMQKGKLTHKMSAIRTRHRSALLLNKESVVNQDEGLWKCFSSDSGNTYDVSKSEKEECGCELRCDDCNICIHMFQCSCPDSSTHFNMCKHIHLVNISNVDCERVVDDIDDTAMESDHLVIDENRRADQQEGLLKCLMGPRTNRRSEEIDKEKEKKHLTDLFRTVLEKTWEPEDSALVEKTLKSLSITLDAQHQCHTSVFMKEKDTSYQG</sequence>
<organism evidence="4 5">
    <name type="scientific">Nesidiocoris tenuis</name>
    <dbReference type="NCBI Taxonomy" id="355587"/>
    <lineage>
        <taxon>Eukaryota</taxon>
        <taxon>Metazoa</taxon>
        <taxon>Ecdysozoa</taxon>
        <taxon>Arthropoda</taxon>
        <taxon>Hexapoda</taxon>
        <taxon>Insecta</taxon>
        <taxon>Pterygota</taxon>
        <taxon>Neoptera</taxon>
        <taxon>Paraneoptera</taxon>
        <taxon>Hemiptera</taxon>
        <taxon>Heteroptera</taxon>
        <taxon>Panheteroptera</taxon>
        <taxon>Cimicomorpha</taxon>
        <taxon>Miridae</taxon>
        <taxon>Dicyphina</taxon>
        <taxon>Nesidiocoris</taxon>
    </lineage>
</organism>
<evidence type="ECO:0000259" key="2">
    <source>
        <dbReference type="PROSITE" id="PS50157"/>
    </source>
</evidence>
<dbReference type="InterPro" id="IPR052797">
    <property type="entry name" value="RegFact_GeneExpr_CellDeath"/>
</dbReference>
<dbReference type="Gene3D" id="3.30.160.60">
    <property type="entry name" value="Classic Zinc Finger"/>
    <property type="match status" value="1"/>
</dbReference>
<dbReference type="SMART" id="SM00355">
    <property type="entry name" value="ZnF_C2H2"/>
    <property type="match status" value="3"/>
</dbReference>
<keyword evidence="1" id="KW-0479">Metal-binding</keyword>
<dbReference type="InterPro" id="IPR013087">
    <property type="entry name" value="Znf_C2H2_type"/>
</dbReference>
<name>A0ABN7BEE9_9HEMI</name>
<feature type="domain" description="C2H2-type" evidence="2">
    <location>
        <begin position="9"/>
        <end position="37"/>
    </location>
</feature>
<keyword evidence="1" id="KW-0863">Zinc-finger</keyword>
<dbReference type="PROSITE" id="PS50966">
    <property type="entry name" value="ZF_SWIM"/>
    <property type="match status" value="1"/>
</dbReference>
<keyword evidence="1" id="KW-0862">Zinc</keyword>
<dbReference type="Proteomes" id="UP001307889">
    <property type="component" value="Chromosome 14"/>
</dbReference>
<evidence type="ECO:0000256" key="1">
    <source>
        <dbReference type="PROSITE-ProRule" id="PRU00042"/>
    </source>
</evidence>
<dbReference type="EMBL" id="AP028922">
    <property type="protein sequence ID" value="BET02747.1"/>
    <property type="molecule type" value="Genomic_DNA"/>
</dbReference>
<evidence type="ECO:0000313" key="4">
    <source>
        <dbReference type="EMBL" id="BET02747.1"/>
    </source>
</evidence>
<protein>
    <submittedName>
        <fullName evidence="4">Zinc finger protein</fullName>
    </submittedName>
</protein>
<keyword evidence="5" id="KW-1185">Reference proteome</keyword>
<proteinExistence type="predicted"/>
<dbReference type="InterPro" id="IPR007527">
    <property type="entry name" value="Znf_SWIM"/>
</dbReference>
<dbReference type="PROSITE" id="PS00028">
    <property type="entry name" value="ZINC_FINGER_C2H2_1"/>
    <property type="match status" value="1"/>
</dbReference>
<dbReference type="PANTHER" id="PTHR33936">
    <property type="entry name" value="PROTEIN CBG17840"/>
    <property type="match status" value="1"/>
</dbReference>
<reference evidence="4 5" key="1">
    <citation type="submission" date="2023-09" db="EMBL/GenBank/DDBJ databases">
        <title>Nesidiocoris tenuis whole genome shotgun sequence.</title>
        <authorList>
            <person name="Shibata T."/>
            <person name="Shimoda M."/>
            <person name="Kobayashi T."/>
            <person name="Uehara T."/>
        </authorList>
    </citation>
    <scope>NUCLEOTIDE SEQUENCE [LARGE SCALE GENOMIC DNA]</scope>
    <source>
        <strain evidence="4 5">Japan</strain>
    </source>
</reference>
<feature type="domain" description="SWIM-type" evidence="3">
    <location>
        <begin position="607"/>
        <end position="658"/>
    </location>
</feature>
<feature type="domain" description="C2H2-type" evidence="2">
    <location>
        <begin position="49"/>
        <end position="71"/>
    </location>
</feature>
<evidence type="ECO:0000259" key="3">
    <source>
        <dbReference type="PROSITE" id="PS50966"/>
    </source>
</evidence>
<dbReference type="PROSITE" id="PS50157">
    <property type="entry name" value="ZINC_FINGER_C2H2_2"/>
    <property type="match status" value="2"/>
</dbReference>